<name>A0A6J6D6G5_9ZZZZ</name>
<dbReference type="EMBL" id="CAEZSR010000053">
    <property type="protein sequence ID" value="CAB4559392.1"/>
    <property type="molecule type" value="Genomic_DNA"/>
</dbReference>
<protein>
    <submittedName>
        <fullName evidence="1">Unannotated protein</fullName>
    </submittedName>
</protein>
<gene>
    <name evidence="1" type="ORF">UFOPK1493_01663</name>
</gene>
<reference evidence="1" key="1">
    <citation type="submission" date="2020-05" db="EMBL/GenBank/DDBJ databases">
        <authorList>
            <person name="Chiriac C."/>
            <person name="Salcher M."/>
            <person name="Ghai R."/>
            <person name="Kavagutti S V."/>
        </authorList>
    </citation>
    <scope>NUCLEOTIDE SEQUENCE</scope>
</reference>
<proteinExistence type="predicted"/>
<evidence type="ECO:0000313" key="1">
    <source>
        <dbReference type="EMBL" id="CAB4559392.1"/>
    </source>
</evidence>
<organism evidence="1">
    <name type="scientific">freshwater metagenome</name>
    <dbReference type="NCBI Taxonomy" id="449393"/>
    <lineage>
        <taxon>unclassified sequences</taxon>
        <taxon>metagenomes</taxon>
        <taxon>ecological metagenomes</taxon>
    </lineage>
</organism>
<dbReference type="AlphaFoldDB" id="A0A6J6D6G5"/>
<accession>A0A6J6D6G5</accession>
<sequence length="183" mass="18649">MRRRLAAPALVAGALALLAPACSGDEASAPTTQPFGPTECAEGDPLLAVDQIDAAVTALEAELGGPQLYFEINATSALVNLLVADAEDATVTPYAYVGGELSSEEPITGATGNTFVADSIDIDPARVLSCVASELPSSRVELFFIEGGPQGAVRYSVLTSNDQGGQLLVEVTGQGLVVGVETL</sequence>